<dbReference type="EMBL" id="JARBHB010000005">
    <property type="protein sequence ID" value="KAJ8883956.1"/>
    <property type="molecule type" value="Genomic_DNA"/>
</dbReference>
<dbReference type="Proteomes" id="UP001159363">
    <property type="component" value="Chromosome 4"/>
</dbReference>
<evidence type="ECO:0008006" key="3">
    <source>
        <dbReference type="Google" id="ProtNLM"/>
    </source>
</evidence>
<evidence type="ECO:0000313" key="2">
    <source>
        <dbReference type="Proteomes" id="UP001159363"/>
    </source>
</evidence>
<evidence type="ECO:0000313" key="1">
    <source>
        <dbReference type="EMBL" id="KAJ8883956.1"/>
    </source>
</evidence>
<reference evidence="1 2" key="1">
    <citation type="submission" date="2023-02" db="EMBL/GenBank/DDBJ databases">
        <title>LHISI_Scaffold_Assembly.</title>
        <authorList>
            <person name="Stuart O.P."/>
            <person name="Cleave R."/>
            <person name="Magrath M.J.L."/>
            <person name="Mikheyev A.S."/>
        </authorList>
    </citation>
    <scope>NUCLEOTIDE SEQUENCE [LARGE SCALE GENOMIC DNA]</scope>
    <source>
        <strain evidence="1">Daus_M_001</strain>
        <tissue evidence="1">Leg muscle</tissue>
    </source>
</reference>
<keyword evidence="2" id="KW-1185">Reference proteome</keyword>
<comment type="caution">
    <text evidence="1">The sequence shown here is derived from an EMBL/GenBank/DDBJ whole genome shotgun (WGS) entry which is preliminary data.</text>
</comment>
<name>A0ABQ9HII5_9NEOP</name>
<organism evidence="1 2">
    <name type="scientific">Dryococelus australis</name>
    <dbReference type="NCBI Taxonomy" id="614101"/>
    <lineage>
        <taxon>Eukaryota</taxon>
        <taxon>Metazoa</taxon>
        <taxon>Ecdysozoa</taxon>
        <taxon>Arthropoda</taxon>
        <taxon>Hexapoda</taxon>
        <taxon>Insecta</taxon>
        <taxon>Pterygota</taxon>
        <taxon>Neoptera</taxon>
        <taxon>Polyneoptera</taxon>
        <taxon>Phasmatodea</taxon>
        <taxon>Verophasmatodea</taxon>
        <taxon>Anareolatae</taxon>
        <taxon>Phasmatidae</taxon>
        <taxon>Eurycanthinae</taxon>
        <taxon>Dryococelus</taxon>
    </lineage>
</organism>
<proteinExistence type="predicted"/>
<accession>A0ABQ9HII5</accession>
<gene>
    <name evidence="1" type="ORF">PR048_015812</name>
</gene>
<sequence>MMKVLVKDIKEVGLEINIEKTKYLPINRCHNVGPSAIYMDGVAFEKMEDFKYLGGLFNERNITEKEVLTRIQAGNRCSFSMGKMLKTPKLRIYKTNTVVWYRTMDFNQNNLK</sequence>
<protein>
    <recommendedName>
        <fullName evidence="3">Reverse transcriptase</fullName>
    </recommendedName>
</protein>